<evidence type="ECO:0000313" key="3">
    <source>
        <dbReference type="Proteomes" id="UP001589833"/>
    </source>
</evidence>
<name>A0ABV6NES8_9BACI</name>
<dbReference type="InterPro" id="IPR036779">
    <property type="entry name" value="LysM_dom_sf"/>
</dbReference>
<dbReference type="Pfam" id="PF01476">
    <property type="entry name" value="LysM"/>
    <property type="match status" value="1"/>
</dbReference>
<gene>
    <name evidence="2" type="ORF">ACFFH4_09450</name>
</gene>
<dbReference type="EMBL" id="JBHLTR010000013">
    <property type="protein sequence ID" value="MFC0559270.1"/>
    <property type="molecule type" value="Genomic_DNA"/>
</dbReference>
<keyword evidence="3" id="KW-1185">Reference proteome</keyword>
<reference evidence="2 3" key="1">
    <citation type="submission" date="2024-09" db="EMBL/GenBank/DDBJ databases">
        <authorList>
            <person name="Sun Q."/>
            <person name="Mori K."/>
        </authorList>
    </citation>
    <scope>NUCLEOTIDE SEQUENCE [LARGE SCALE GENOMIC DNA]</scope>
    <source>
        <strain evidence="2 3">NCAIM B.02301</strain>
    </source>
</reference>
<dbReference type="SUPFAM" id="SSF54106">
    <property type="entry name" value="LysM domain"/>
    <property type="match status" value="1"/>
</dbReference>
<protein>
    <submittedName>
        <fullName evidence="2">LysM peptidoglycan-binding domain-containing protein</fullName>
    </submittedName>
</protein>
<evidence type="ECO:0000259" key="1">
    <source>
        <dbReference type="PROSITE" id="PS51782"/>
    </source>
</evidence>
<dbReference type="Proteomes" id="UP001589833">
    <property type="component" value="Unassembled WGS sequence"/>
</dbReference>
<accession>A0ABV6NES8</accession>
<proteinExistence type="predicted"/>
<comment type="caution">
    <text evidence="2">The sequence shown here is derived from an EMBL/GenBank/DDBJ whole genome shotgun (WGS) entry which is preliminary data.</text>
</comment>
<dbReference type="InterPro" id="IPR018392">
    <property type="entry name" value="LysM"/>
</dbReference>
<evidence type="ECO:0000313" key="2">
    <source>
        <dbReference type="EMBL" id="MFC0559270.1"/>
    </source>
</evidence>
<feature type="domain" description="LysM" evidence="1">
    <location>
        <begin position="1"/>
        <end position="32"/>
    </location>
</feature>
<dbReference type="PROSITE" id="PS51782">
    <property type="entry name" value="LYSM"/>
    <property type="match status" value="1"/>
</dbReference>
<sequence length="61" mass="6778">MIAARFGVSLDALRSANQLRSDLLQMGQVLVIPEKQTESEPTQTEQRSTFTIPSLQETVCL</sequence>
<organism evidence="2 3">
    <name type="scientific">Halalkalibacter alkalisediminis</name>
    <dbReference type="NCBI Taxonomy" id="935616"/>
    <lineage>
        <taxon>Bacteria</taxon>
        <taxon>Bacillati</taxon>
        <taxon>Bacillota</taxon>
        <taxon>Bacilli</taxon>
        <taxon>Bacillales</taxon>
        <taxon>Bacillaceae</taxon>
        <taxon>Halalkalibacter</taxon>
    </lineage>
</organism>
<dbReference type="RefSeq" id="WP_390186287.1">
    <property type="nucleotide sequence ID" value="NZ_JBHLTR010000013.1"/>
</dbReference>
<dbReference type="Gene3D" id="3.10.350.10">
    <property type="entry name" value="LysM domain"/>
    <property type="match status" value="1"/>
</dbReference>